<dbReference type="InterPro" id="IPR039426">
    <property type="entry name" value="TonB-dep_rcpt-like"/>
</dbReference>
<evidence type="ECO:0000259" key="11">
    <source>
        <dbReference type="Pfam" id="PF07715"/>
    </source>
</evidence>
<evidence type="ECO:0000256" key="8">
    <source>
        <dbReference type="PROSITE-ProRule" id="PRU01360"/>
    </source>
</evidence>
<dbReference type="Pfam" id="PF00593">
    <property type="entry name" value="TonB_dep_Rec_b-barrel"/>
    <property type="match status" value="1"/>
</dbReference>
<evidence type="ECO:0000256" key="5">
    <source>
        <dbReference type="ARBA" id="ARBA00023077"/>
    </source>
</evidence>
<protein>
    <submittedName>
        <fullName evidence="12">SusC/RagA family TonB-linked outer membrane protein</fullName>
    </submittedName>
</protein>
<dbReference type="InterPro" id="IPR008969">
    <property type="entry name" value="CarboxyPept-like_regulatory"/>
</dbReference>
<dbReference type="NCBIfam" id="TIGR04057">
    <property type="entry name" value="SusC_RagA_signa"/>
    <property type="match status" value="1"/>
</dbReference>
<comment type="caution">
    <text evidence="12">The sequence shown here is derived from an EMBL/GenBank/DDBJ whole genome shotgun (WGS) entry which is preliminary data.</text>
</comment>
<evidence type="ECO:0000256" key="7">
    <source>
        <dbReference type="ARBA" id="ARBA00023237"/>
    </source>
</evidence>
<evidence type="ECO:0000256" key="3">
    <source>
        <dbReference type="ARBA" id="ARBA00022452"/>
    </source>
</evidence>
<evidence type="ECO:0000256" key="1">
    <source>
        <dbReference type="ARBA" id="ARBA00004571"/>
    </source>
</evidence>
<dbReference type="Gene3D" id="2.40.170.20">
    <property type="entry name" value="TonB-dependent receptor, beta-barrel domain"/>
    <property type="match status" value="1"/>
</dbReference>
<dbReference type="SUPFAM" id="SSF56935">
    <property type="entry name" value="Porins"/>
    <property type="match status" value="1"/>
</dbReference>
<dbReference type="RefSeq" id="WP_161486706.1">
    <property type="nucleotide sequence ID" value="NZ_LRML01000004.1"/>
</dbReference>
<dbReference type="Gene3D" id="2.170.130.10">
    <property type="entry name" value="TonB-dependent receptor, plug domain"/>
    <property type="match status" value="1"/>
</dbReference>
<evidence type="ECO:0000313" key="12">
    <source>
        <dbReference type="EMBL" id="MFC6997500.1"/>
    </source>
</evidence>
<dbReference type="Proteomes" id="UP001596405">
    <property type="component" value="Unassembled WGS sequence"/>
</dbReference>
<dbReference type="InterPro" id="IPR037066">
    <property type="entry name" value="Plug_dom_sf"/>
</dbReference>
<keyword evidence="7 8" id="KW-0998">Cell outer membrane</keyword>
<evidence type="ECO:0000313" key="13">
    <source>
        <dbReference type="Proteomes" id="UP001596405"/>
    </source>
</evidence>
<comment type="subcellular location">
    <subcellularLocation>
        <location evidence="1 8">Cell outer membrane</location>
        <topology evidence="1 8">Multi-pass membrane protein</topology>
    </subcellularLocation>
</comment>
<dbReference type="SUPFAM" id="SSF49464">
    <property type="entry name" value="Carboxypeptidase regulatory domain-like"/>
    <property type="match status" value="1"/>
</dbReference>
<evidence type="ECO:0000256" key="2">
    <source>
        <dbReference type="ARBA" id="ARBA00022448"/>
    </source>
</evidence>
<dbReference type="Pfam" id="PF07715">
    <property type="entry name" value="Plug"/>
    <property type="match status" value="1"/>
</dbReference>
<dbReference type="InterPro" id="IPR000531">
    <property type="entry name" value="Beta-barrel_TonB"/>
</dbReference>
<comment type="similarity">
    <text evidence="8 9">Belongs to the TonB-dependent receptor family.</text>
</comment>
<evidence type="ECO:0000256" key="6">
    <source>
        <dbReference type="ARBA" id="ARBA00023136"/>
    </source>
</evidence>
<gene>
    <name evidence="12" type="ORF">ACFQHR_07685</name>
</gene>
<reference evidence="13" key="1">
    <citation type="journal article" date="2019" name="Int. J. Syst. Evol. Microbiol.">
        <title>The Global Catalogue of Microorganisms (GCM) 10K type strain sequencing project: providing services to taxonomists for standard genome sequencing and annotation.</title>
        <authorList>
            <consortium name="The Broad Institute Genomics Platform"/>
            <consortium name="The Broad Institute Genome Sequencing Center for Infectious Disease"/>
            <person name="Wu L."/>
            <person name="Ma J."/>
        </authorList>
    </citation>
    <scope>NUCLEOTIDE SEQUENCE [LARGE SCALE GENOMIC DNA]</scope>
    <source>
        <strain evidence="13">CGMCC 4.7393</strain>
    </source>
</reference>
<keyword evidence="2 8" id="KW-0813">Transport</keyword>
<evidence type="ECO:0000259" key="10">
    <source>
        <dbReference type="Pfam" id="PF00593"/>
    </source>
</evidence>
<dbReference type="Pfam" id="PF13715">
    <property type="entry name" value="CarbopepD_reg_2"/>
    <property type="match status" value="1"/>
</dbReference>
<dbReference type="InterPro" id="IPR023997">
    <property type="entry name" value="TonB-dep_OMP_SusC/RagA_CS"/>
</dbReference>
<keyword evidence="3 8" id="KW-1134">Transmembrane beta strand</keyword>
<accession>A0ABW2DKF3</accession>
<proteinExistence type="inferred from homology"/>
<organism evidence="12 13">
    <name type="scientific">Rufibacter roseus</name>
    <dbReference type="NCBI Taxonomy" id="1567108"/>
    <lineage>
        <taxon>Bacteria</taxon>
        <taxon>Pseudomonadati</taxon>
        <taxon>Bacteroidota</taxon>
        <taxon>Cytophagia</taxon>
        <taxon>Cytophagales</taxon>
        <taxon>Hymenobacteraceae</taxon>
        <taxon>Rufibacter</taxon>
    </lineage>
</organism>
<dbReference type="InterPro" id="IPR023996">
    <property type="entry name" value="TonB-dep_OMP_SusC/RagA"/>
</dbReference>
<keyword evidence="13" id="KW-1185">Reference proteome</keyword>
<feature type="domain" description="TonB-dependent receptor plug" evidence="11">
    <location>
        <begin position="106"/>
        <end position="223"/>
    </location>
</feature>
<evidence type="ECO:0000256" key="4">
    <source>
        <dbReference type="ARBA" id="ARBA00022692"/>
    </source>
</evidence>
<dbReference type="NCBIfam" id="TIGR04056">
    <property type="entry name" value="OMP_RagA_SusC"/>
    <property type="match status" value="1"/>
</dbReference>
<name>A0ABW2DKF3_9BACT</name>
<keyword evidence="4 8" id="KW-0812">Transmembrane</keyword>
<keyword evidence="6 8" id="KW-0472">Membrane</keyword>
<dbReference type="Gene3D" id="2.60.40.1120">
    <property type="entry name" value="Carboxypeptidase-like, regulatory domain"/>
    <property type="match status" value="1"/>
</dbReference>
<keyword evidence="5 9" id="KW-0798">TonB box</keyword>
<dbReference type="InterPro" id="IPR036942">
    <property type="entry name" value="Beta-barrel_TonB_sf"/>
</dbReference>
<dbReference type="InterPro" id="IPR012910">
    <property type="entry name" value="Plug_dom"/>
</dbReference>
<dbReference type="PROSITE" id="PS52016">
    <property type="entry name" value="TONB_DEPENDENT_REC_3"/>
    <property type="match status" value="1"/>
</dbReference>
<dbReference type="EMBL" id="JBHSYQ010000003">
    <property type="protein sequence ID" value="MFC6997500.1"/>
    <property type="molecule type" value="Genomic_DNA"/>
</dbReference>
<evidence type="ECO:0000256" key="9">
    <source>
        <dbReference type="RuleBase" id="RU003357"/>
    </source>
</evidence>
<sequence>MPLTLQAQTTGTVITGKVISAKEGTPLPGVVVRVEGSTAASGTDVNGNYNISVPDANATLVFTYIGYETLQVPAAGRTSINIQLKEDVNQLKEVVIQVPYGTQTKASFTGSAEAVGGEELESRPRASFQESLQGNVAGLQVSQGSGQPGAAVNINIRGLGSYSASNQPLFVVDGVPMTDVAATGYAWSSNTLAGINPNDIETVTVLKDASATSIYGSRGANGVILITTKRGSAGNTKIDFNVQQGVNTMTMFDKQKPLSTTEMTDLLVEGVFNRPDIVSSRNITSREDAIAFLRTQSSTYNPEVSTDWADYILRDGSFSQYNLSASGGTDKTTFFVSGGYYNQEAVVKGVDYERLNSRLNLTHRANDRLNINASLGANYQDMNTMYAQWWGQNPIRNLRLTVPWVSPYNADGTYNTGILYNNEILVNENKKNSKIYQLLGNLGAEFKIIEPLSVESKVGIDFNFGDEELYWDPLWSDAAAINGIAGNYATMVTNWNITNLLKFRKQFGDFGVEATLGQEAQKAVRKRVAAEASNFVDPSIEVLDGASVRNYVGSDLYETSLLSFFLNTSFNYKGKYYLNLTGRRDGSSRFGPNVQYGNFGSVGVAWNVEQEEFMRSFEFINALKLRSSFGTSGNQPGNWYAWMGFYGLGHNYFDQPGYGLGALENRNLSWEKNKPFDVGAEFSLFNYRISGSFDYYTRTTSDLLFGVPVSFTNGGPANVTKNIGSFRNSGIELTLKSQNLKPSEGGLSWETSFNFSTQKNEILKMSQERILSGFFVFEEGGEMYEYWMKGWAGVNPENGEGLWWTDETMTATTTDYNAALPFNQGSSLPDFFGGLTNTFGFKGLSLSFQFYYSFGNKIYDNYGHFTASDGAIGVSNIYGAMDRITYENRWQKPGDVTNTPKVVYGNSQTGVVNQHSSRFLYDGSYIRLRDITLAYELPLKRFVNRAQVYVRGNNLWTYVKDDLLPYDPEGYLGGLNNGQVPVSKQVTVGLNLSF</sequence>
<feature type="domain" description="TonB-dependent receptor-like beta-barrel" evidence="10">
    <location>
        <begin position="404"/>
        <end position="955"/>
    </location>
</feature>